<keyword evidence="4" id="KW-1185">Reference proteome</keyword>
<dbReference type="Proteomes" id="UP000054632">
    <property type="component" value="Unassembled WGS sequence"/>
</dbReference>
<dbReference type="EMBL" id="JYDS01000057">
    <property type="protein sequence ID" value="KRZ28486.1"/>
    <property type="molecule type" value="Genomic_DNA"/>
</dbReference>
<dbReference type="Proteomes" id="UP000054805">
    <property type="component" value="Unassembled WGS sequence"/>
</dbReference>
<comment type="caution">
    <text evidence="2">The sequence shown here is derived from an EMBL/GenBank/DDBJ whole genome shotgun (WGS) entry which is preliminary data.</text>
</comment>
<dbReference type="AlphaFoldDB" id="A0A0V1J0J4"/>
<reference evidence="3 4" key="1">
    <citation type="submission" date="2015-01" db="EMBL/GenBank/DDBJ databases">
        <title>Evolution of Trichinella species and genotypes.</title>
        <authorList>
            <person name="Korhonen P.K."/>
            <person name="Edoardo P."/>
            <person name="Giuseppe L.R."/>
            <person name="Gasser R.B."/>
        </authorList>
    </citation>
    <scope>NUCLEOTIDE SEQUENCE [LARGE SCALE GENOMIC DNA]</scope>
    <source>
        <strain evidence="1">ISS13</strain>
        <strain evidence="2">ISS588</strain>
    </source>
</reference>
<evidence type="ECO:0000313" key="3">
    <source>
        <dbReference type="Proteomes" id="UP000054632"/>
    </source>
</evidence>
<evidence type="ECO:0000313" key="1">
    <source>
        <dbReference type="EMBL" id="KRY77316.1"/>
    </source>
</evidence>
<evidence type="ECO:0000313" key="4">
    <source>
        <dbReference type="Proteomes" id="UP000054805"/>
    </source>
</evidence>
<sequence>MRKCYIGRYELRSAELHRFTHDRYALRSLGFEGWHFGLRKCYIGCYELRLRCCTDLQITDARKQLLGSLEIQTEKILRPLLRTTGSSR</sequence>
<evidence type="ECO:0000313" key="2">
    <source>
        <dbReference type="EMBL" id="KRZ28486.1"/>
    </source>
</evidence>
<organism evidence="2 4">
    <name type="scientific">Trichinella pseudospiralis</name>
    <name type="common">Parasitic roundworm</name>
    <dbReference type="NCBI Taxonomy" id="6337"/>
    <lineage>
        <taxon>Eukaryota</taxon>
        <taxon>Metazoa</taxon>
        <taxon>Ecdysozoa</taxon>
        <taxon>Nematoda</taxon>
        <taxon>Enoplea</taxon>
        <taxon>Dorylaimia</taxon>
        <taxon>Trichinellida</taxon>
        <taxon>Trichinellidae</taxon>
        <taxon>Trichinella</taxon>
    </lineage>
</organism>
<gene>
    <name evidence="1" type="ORF">T4A_3729</name>
    <name evidence="2" type="ORF">T4B_13117</name>
</gene>
<protein>
    <submittedName>
        <fullName evidence="2">Uncharacterized protein</fullName>
    </submittedName>
</protein>
<accession>A0A0V1J0J4</accession>
<name>A0A0V1J0J4_TRIPS</name>
<dbReference type="EMBL" id="JYDR01000007">
    <property type="protein sequence ID" value="KRY77316.1"/>
    <property type="molecule type" value="Genomic_DNA"/>
</dbReference>
<proteinExistence type="predicted"/>